<dbReference type="Proteomes" id="UP000824469">
    <property type="component" value="Unassembled WGS sequence"/>
</dbReference>
<organism evidence="1 2">
    <name type="scientific">Taxus chinensis</name>
    <name type="common">Chinese yew</name>
    <name type="synonym">Taxus wallichiana var. chinensis</name>
    <dbReference type="NCBI Taxonomy" id="29808"/>
    <lineage>
        <taxon>Eukaryota</taxon>
        <taxon>Viridiplantae</taxon>
        <taxon>Streptophyta</taxon>
        <taxon>Embryophyta</taxon>
        <taxon>Tracheophyta</taxon>
        <taxon>Spermatophyta</taxon>
        <taxon>Pinopsida</taxon>
        <taxon>Pinidae</taxon>
        <taxon>Conifers II</taxon>
        <taxon>Cupressales</taxon>
        <taxon>Taxaceae</taxon>
        <taxon>Taxus</taxon>
    </lineage>
</organism>
<accession>A0AA38GRT3</accession>
<protein>
    <submittedName>
        <fullName evidence="1">Uncharacterized protein</fullName>
    </submittedName>
</protein>
<keyword evidence="2" id="KW-1185">Reference proteome</keyword>
<dbReference type="AlphaFoldDB" id="A0AA38GRT3"/>
<comment type="caution">
    <text evidence="1">The sequence shown here is derived from an EMBL/GenBank/DDBJ whole genome shotgun (WGS) entry which is preliminary data.</text>
</comment>
<name>A0AA38GRT3_TAXCH</name>
<evidence type="ECO:0000313" key="2">
    <source>
        <dbReference type="Proteomes" id="UP000824469"/>
    </source>
</evidence>
<dbReference type="EMBL" id="JAHRHJ020000002">
    <property type="protein sequence ID" value="KAH9327491.1"/>
    <property type="molecule type" value="Genomic_DNA"/>
</dbReference>
<proteinExistence type="predicted"/>
<reference evidence="1 2" key="1">
    <citation type="journal article" date="2021" name="Nat. Plants">
        <title>The Taxus genome provides insights into paclitaxel biosynthesis.</title>
        <authorList>
            <person name="Xiong X."/>
            <person name="Gou J."/>
            <person name="Liao Q."/>
            <person name="Li Y."/>
            <person name="Zhou Q."/>
            <person name="Bi G."/>
            <person name="Li C."/>
            <person name="Du R."/>
            <person name="Wang X."/>
            <person name="Sun T."/>
            <person name="Guo L."/>
            <person name="Liang H."/>
            <person name="Lu P."/>
            <person name="Wu Y."/>
            <person name="Zhang Z."/>
            <person name="Ro D.K."/>
            <person name="Shang Y."/>
            <person name="Huang S."/>
            <person name="Yan J."/>
        </authorList>
    </citation>
    <scope>NUCLEOTIDE SEQUENCE [LARGE SCALE GENOMIC DNA]</scope>
    <source>
        <strain evidence="1">Ta-2019</strain>
    </source>
</reference>
<gene>
    <name evidence="1" type="ORF">KI387_007669</name>
</gene>
<evidence type="ECO:0000313" key="1">
    <source>
        <dbReference type="EMBL" id="KAH9327491.1"/>
    </source>
</evidence>
<feature type="non-terminal residue" evidence="1">
    <location>
        <position position="1"/>
    </location>
</feature>
<sequence>DEVKVNLEKAGLLQLYEFPYFRNPENLYQWLMLRMYEDHFHFVGRNMHITPQ</sequence>
<feature type="non-terminal residue" evidence="1">
    <location>
        <position position="52"/>
    </location>
</feature>